<feature type="transmembrane region" description="Helical" evidence="1">
    <location>
        <begin position="136"/>
        <end position="154"/>
    </location>
</feature>
<protein>
    <recommendedName>
        <fullName evidence="2">Terminal beta-(1-&gt;2)-arabinofuranosyltransferase C-terminal domain-containing protein</fullName>
    </recommendedName>
</protein>
<dbReference type="PATRIC" id="fig|1224163.3.peg.2420"/>
<proteinExistence type="predicted"/>
<feature type="transmembrane region" description="Helical" evidence="1">
    <location>
        <begin position="189"/>
        <end position="204"/>
    </location>
</feature>
<feature type="transmembrane region" description="Helical" evidence="1">
    <location>
        <begin position="341"/>
        <end position="358"/>
    </location>
</feature>
<keyword evidence="1" id="KW-1133">Transmembrane helix</keyword>
<dbReference type="InterPro" id="IPR048243">
    <property type="entry name" value="AftB-like"/>
</dbReference>
<keyword evidence="4" id="KW-1185">Reference proteome</keyword>
<dbReference type="eggNOG" id="COG1807">
    <property type="taxonomic scope" value="Bacteria"/>
</dbReference>
<feature type="transmembrane region" description="Helical" evidence="1">
    <location>
        <begin position="370"/>
        <end position="388"/>
    </location>
</feature>
<evidence type="ECO:0000313" key="4">
    <source>
        <dbReference type="Proteomes" id="UP000015388"/>
    </source>
</evidence>
<feature type="domain" description="Terminal beta-(1-&gt;2)-arabinofuranosyltransferase C-terminal" evidence="2">
    <location>
        <begin position="437"/>
        <end position="615"/>
    </location>
</feature>
<sequence length="658" mass="72139">MVTAVLSASVLAVFAFVGGWQRRWISDDGLIVLRTVRNLLAGNGPVFNAGERVETNTSTLWQYVIYLGGLLTDARLETIAMWAALLCTTAALLIAALATARLWGARGGLLIFVPAGGLVYLALPPARDFATSGLEWGLSLLYLAVLWALLVRWAEGARPAGRHRAPGVDWAVYLLAFWCGLSWLVRPELALYGGLVGILLLVAARSWKTAAGILAVALPVPLGYQIFRMGYYGLLTPHTAVAKSASDSMWGEGWGYVRDLTDPYTLFLALAVLVGMAAALLWRVSARPADSAVTSSAGEARAGRMRVRSRTGVIALILAAAGLHILYVIRVGGDFMHGRMLLLPLFALLLPLMVVPVVDLSRRDSGLARWAPVAALGLGFFVLLWWTVATVDRGHEVDWQEYEEGELGVVDEREFWTNATRREPGDPPRTADDFLQAKVLGDFDDSVDEIMSRNGAMMVPIIVSSDPETYSWFTQPRQEQDTNLRALPPTMYLINLGMTGMHAPLDMRVLDTVGLSSPVGARQPRDPDGRVGHDKWLPYEWQIADTDADLDEVPAWYDREEALLARAALHTPEFVELFESYRAPLTAGRFFDNIGFALTTGRTLEFSLDPRDHLEESTVTAIEDYVRDTDAGRPAADVNAVVQPPDVEIAWPATIKTE</sequence>
<dbReference type="HOGENOM" id="CLU_423257_0_0_11"/>
<dbReference type="STRING" id="1224163.B841_11980"/>
<name>S5TMF3_9CORY</name>
<dbReference type="NCBIfam" id="NF041480">
    <property type="entry name" value="flag_mot_ctl_ZomB"/>
    <property type="match status" value="1"/>
</dbReference>
<evidence type="ECO:0000256" key="1">
    <source>
        <dbReference type="SAM" id="Phobius"/>
    </source>
</evidence>
<feature type="transmembrane region" description="Helical" evidence="1">
    <location>
        <begin position="311"/>
        <end position="329"/>
    </location>
</feature>
<dbReference type="InterPro" id="IPR058983">
    <property type="entry name" value="AftB_C"/>
</dbReference>
<feature type="transmembrane region" description="Helical" evidence="1">
    <location>
        <begin position="166"/>
        <end position="183"/>
    </location>
</feature>
<evidence type="ECO:0000313" key="3">
    <source>
        <dbReference type="EMBL" id="AGS35868.1"/>
    </source>
</evidence>
<feature type="transmembrane region" description="Helical" evidence="1">
    <location>
        <begin position="211"/>
        <end position="227"/>
    </location>
</feature>
<feature type="transmembrane region" description="Helical" evidence="1">
    <location>
        <begin position="107"/>
        <end position="124"/>
    </location>
</feature>
<accession>S5TMF3</accession>
<dbReference type="Proteomes" id="UP000015388">
    <property type="component" value="Chromosome"/>
</dbReference>
<dbReference type="EMBL" id="CP003924">
    <property type="protein sequence ID" value="AGS35868.1"/>
    <property type="molecule type" value="Genomic_DNA"/>
</dbReference>
<organism evidence="3 4">
    <name type="scientific">Corynebacterium maris DSM 45190</name>
    <dbReference type="NCBI Taxonomy" id="1224163"/>
    <lineage>
        <taxon>Bacteria</taxon>
        <taxon>Bacillati</taxon>
        <taxon>Actinomycetota</taxon>
        <taxon>Actinomycetes</taxon>
        <taxon>Mycobacteriales</taxon>
        <taxon>Corynebacteriaceae</taxon>
        <taxon>Corynebacterium</taxon>
    </lineage>
</organism>
<evidence type="ECO:0000259" key="2">
    <source>
        <dbReference type="Pfam" id="PF26371"/>
    </source>
</evidence>
<keyword evidence="1" id="KW-0472">Membrane</keyword>
<reference evidence="3 4" key="1">
    <citation type="submission" date="2012-11" db="EMBL/GenBank/DDBJ databases">
        <title>The complete genome sequence of Corynebacterium maris Coryn-1 (=DSM 45190).</title>
        <authorList>
            <person name="Schaffert L."/>
            <person name="Albersmeier A."/>
            <person name="Kalinowski J."/>
            <person name="Ruckert C."/>
        </authorList>
    </citation>
    <scope>NUCLEOTIDE SEQUENCE [LARGE SCALE GENOMIC DNA]</scope>
    <source>
        <strain evidence="4">Coryn-1</strain>
    </source>
</reference>
<dbReference type="Pfam" id="PF26371">
    <property type="entry name" value="AftB_C"/>
    <property type="match status" value="1"/>
</dbReference>
<dbReference type="AlphaFoldDB" id="S5TMF3"/>
<feature type="transmembrane region" description="Helical" evidence="1">
    <location>
        <begin position="264"/>
        <end position="282"/>
    </location>
</feature>
<gene>
    <name evidence="3" type="ORF">B841_11980</name>
</gene>
<keyword evidence="1" id="KW-0812">Transmembrane</keyword>
<feature type="transmembrane region" description="Helical" evidence="1">
    <location>
        <begin position="79"/>
        <end position="100"/>
    </location>
</feature>
<dbReference type="KEGG" id="cmd:B841_11980"/>